<feature type="domain" description="CBS" evidence="3">
    <location>
        <begin position="7"/>
        <end position="62"/>
    </location>
</feature>
<feature type="domain" description="ACT" evidence="4">
    <location>
        <begin position="142"/>
        <end position="210"/>
    </location>
</feature>
<organism evidence="5 6">
    <name type="scientific">Desulforamulus putei DSM 12395</name>
    <dbReference type="NCBI Taxonomy" id="1121429"/>
    <lineage>
        <taxon>Bacteria</taxon>
        <taxon>Bacillati</taxon>
        <taxon>Bacillota</taxon>
        <taxon>Clostridia</taxon>
        <taxon>Eubacteriales</taxon>
        <taxon>Peptococcaceae</taxon>
        <taxon>Desulforamulus</taxon>
    </lineage>
</organism>
<dbReference type="SUPFAM" id="SSF55021">
    <property type="entry name" value="ACT-like"/>
    <property type="match status" value="1"/>
</dbReference>
<dbReference type="EMBL" id="FQUY01000036">
    <property type="protein sequence ID" value="SHF57645.1"/>
    <property type="molecule type" value="Genomic_DNA"/>
</dbReference>
<dbReference type="Pfam" id="PF01842">
    <property type="entry name" value="ACT"/>
    <property type="match status" value="1"/>
</dbReference>
<evidence type="ECO:0000259" key="4">
    <source>
        <dbReference type="PROSITE" id="PS51671"/>
    </source>
</evidence>
<name>A0A1M5CS98_9FIRM</name>
<dbReference type="RefSeq" id="WP_073240175.1">
    <property type="nucleotide sequence ID" value="NZ_FQUY01000036.1"/>
</dbReference>
<dbReference type="AlphaFoldDB" id="A0A1M5CS98"/>
<keyword evidence="1" id="KW-0677">Repeat</keyword>
<dbReference type="Gene3D" id="3.10.580.10">
    <property type="entry name" value="CBS-domain"/>
    <property type="match status" value="1"/>
</dbReference>
<evidence type="ECO:0000259" key="3">
    <source>
        <dbReference type="PROSITE" id="PS51371"/>
    </source>
</evidence>
<dbReference type="PROSITE" id="PS51671">
    <property type="entry name" value="ACT"/>
    <property type="match status" value="1"/>
</dbReference>
<dbReference type="Gene3D" id="3.30.70.260">
    <property type="match status" value="1"/>
</dbReference>
<reference evidence="6" key="1">
    <citation type="submission" date="2016-11" db="EMBL/GenBank/DDBJ databases">
        <authorList>
            <person name="Varghese N."/>
            <person name="Submissions S."/>
        </authorList>
    </citation>
    <scope>NUCLEOTIDE SEQUENCE [LARGE SCALE GENOMIC DNA]</scope>
    <source>
        <strain evidence="6">DSM 12395</strain>
    </source>
</reference>
<evidence type="ECO:0000313" key="5">
    <source>
        <dbReference type="EMBL" id="SHF57645.1"/>
    </source>
</evidence>
<dbReference type="InterPro" id="IPR051462">
    <property type="entry name" value="CBS_domain-containing"/>
</dbReference>
<feature type="domain" description="CBS" evidence="3">
    <location>
        <begin position="81"/>
        <end position="138"/>
    </location>
</feature>
<dbReference type="Proteomes" id="UP000184148">
    <property type="component" value="Unassembled WGS sequence"/>
</dbReference>
<dbReference type="STRING" id="1121429.SAMN02745133_03011"/>
<dbReference type="InterPro" id="IPR000644">
    <property type="entry name" value="CBS_dom"/>
</dbReference>
<protein>
    <submittedName>
        <fullName evidence="5">Acetoin utilization protein AcuB</fullName>
    </submittedName>
</protein>
<dbReference type="InterPro" id="IPR046342">
    <property type="entry name" value="CBS_dom_sf"/>
</dbReference>
<dbReference type="PROSITE" id="PS51371">
    <property type="entry name" value="CBS"/>
    <property type="match status" value="2"/>
</dbReference>
<evidence type="ECO:0000256" key="2">
    <source>
        <dbReference type="PROSITE-ProRule" id="PRU00703"/>
    </source>
</evidence>
<dbReference type="OrthoDB" id="9802114at2"/>
<keyword evidence="6" id="KW-1185">Reference proteome</keyword>
<gene>
    <name evidence="5" type="ORF">SAMN02745133_03011</name>
</gene>
<proteinExistence type="predicted"/>
<evidence type="ECO:0000313" key="6">
    <source>
        <dbReference type="Proteomes" id="UP000184148"/>
    </source>
</evidence>
<dbReference type="SMART" id="SM00116">
    <property type="entry name" value="CBS"/>
    <property type="match status" value="2"/>
</dbReference>
<dbReference type="CDD" id="cd04584">
    <property type="entry name" value="CBS_pair_AcuB_like"/>
    <property type="match status" value="1"/>
</dbReference>
<dbReference type="PANTHER" id="PTHR48108">
    <property type="entry name" value="CBS DOMAIN-CONTAINING PROTEIN CBSX2, CHLOROPLASTIC"/>
    <property type="match status" value="1"/>
</dbReference>
<evidence type="ECO:0000256" key="1">
    <source>
        <dbReference type="ARBA" id="ARBA00022737"/>
    </source>
</evidence>
<dbReference type="InterPro" id="IPR002912">
    <property type="entry name" value="ACT_dom"/>
</dbReference>
<dbReference type="SUPFAM" id="SSF54631">
    <property type="entry name" value="CBS-domain pair"/>
    <property type="match status" value="1"/>
</dbReference>
<sequence>MFVKDCMTTSPITIAKTTPILEALEKMKKLRVRQLPVTDKGRLVGLVTERELLTVTPSPATTLSIFEMNYLLSKMVVSEVMQKDPITVGPDTTIEEAALIMRENKIGSLLVMEADELVGIITQTDIFDAFIEFFGLKKAGTRLVLQVYDRVGAIADLTEIIKRMNINIRALVVHRKDNDVIHMVVRVNTVDPEPLVKELESKGIPVLSVN</sequence>
<dbReference type="InterPro" id="IPR045865">
    <property type="entry name" value="ACT-like_dom_sf"/>
</dbReference>
<dbReference type="PANTHER" id="PTHR48108:SF34">
    <property type="entry name" value="CBS DOMAIN-CONTAINING PROTEIN YHCV"/>
    <property type="match status" value="1"/>
</dbReference>
<dbReference type="Pfam" id="PF00571">
    <property type="entry name" value="CBS"/>
    <property type="match status" value="2"/>
</dbReference>
<keyword evidence="2" id="KW-0129">CBS domain</keyword>
<accession>A0A1M5CS98</accession>